<comment type="similarity">
    <text evidence="1">Belongs to the 'phage' integrase family.</text>
</comment>
<sequence>MALTVKFDKRLKKWEWRARLTVNGKQRERSGYTSSKNEGFEIGGAAFSKLNDMKKKATQDFDENMLLEDFMEEWFSTYREIELKDNTIKNRRGFMDNHIFPAMGHMPLKDINRLFYQKFINSLTKKDAKGNPKLSSGSIKILNSIVNACMEYATYDLRIIDYNPCVKIKIPQTKTVFEIREDELNKFYSENQIASIMADSQEIDIIYESIHVFINTGIRLGELCGLLEGAYFQEDKYLLIDKQIKSKSTKNNPIFGEPKTTESSRIVYLDDETDSIIRKRISKNKEFRMAHPEFRQKHNFIFNINGFHVLQNYIRACLKRICTRVDVPYHTKHPIHAFRHTHVKRLDEAGLNETAIQQRIGHTKGSKITKAYTHMDDALNIQTIDIYSS</sequence>
<evidence type="ECO:0000256" key="5">
    <source>
        <dbReference type="PROSITE-ProRule" id="PRU01248"/>
    </source>
</evidence>
<evidence type="ECO:0000256" key="4">
    <source>
        <dbReference type="ARBA" id="ARBA00023172"/>
    </source>
</evidence>
<protein>
    <submittedName>
        <fullName evidence="8">Tyrosine-type recombinase/integrase</fullName>
    </submittedName>
</protein>
<dbReference type="InterPro" id="IPR013762">
    <property type="entry name" value="Integrase-like_cat_sf"/>
</dbReference>
<dbReference type="EMBL" id="JAARZS010000084">
    <property type="protein sequence ID" value="MBC2286001.1"/>
    <property type="molecule type" value="Genomic_DNA"/>
</dbReference>
<evidence type="ECO:0000259" key="7">
    <source>
        <dbReference type="PROSITE" id="PS51900"/>
    </source>
</evidence>
<dbReference type="GO" id="GO:0015074">
    <property type="term" value="P:DNA integration"/>
    <property type="evidence" value="ECO:0007669"/>
    <property type="project" value="UniProtKB-KW"/>
</dbReference>
<dbReference type="Proteomes" id="UP000585696">
    <property type="component" value="Unassembled WGS sequence"/>
</dbReference>
<feature type="domain" description="Core-binding (CB)" evidence="7">
    <location>
        <begin position="65"/>
        <end position="154"/>
    </location>
</feature>
<comment type="caution">
    <text evidence="8">The sequence shown here is derived from an EMBL/GenBank/DDBJ whole genome shotgun (WGS) entry which is preliminary data.</text>
</comment>
<proteinExistence type="inferred from homology"/>
<dbReference type="PROSITE" id="PS51900">
    <property type="entry name" value="CB"/>
    <property type="match status" value="1"/>
</dbReference>
<dbReference type="Gene3D" id="1.10.443.10">
    <property type="entry name" value="Intergrase catalytic core"/>
    <property type="match status" value="1"/>
</dbReference>
<dbReference type="GO" id="GO:0006310">
    <property type="term" value="P:DNA recombination"/>
    <property type="evidence" value="ECO:0007669"/>
    <property type="project" value="UniProtKB-KW"/>
</dbReference>
<dbReference type="GO" id="GO:0003677">
    <property type="term" value="F:DNA binding"/>
    <property type="evidence" value="ECO:0007669"/>
    <property type="project" value="UniProtKB-UniRule"/>
</dbReference>
<name>A0A842G8Y7_9LIST</name>
<evidence type="ECO:0000256" key="1">
    <source>
        <dbReference type="ARBA" id="ARBA00008857"/>
    </source>
</evidence>
<gene>
    <name evidence="8" type="ORF">HCB69_16655</name>
</gene>
<dbReference type="InterPro" id="IPR010998">
    <property type="entry name" value="Integrase_recombinase_N"/>
</dbReference>
<dbReference type="SUPFAM" id="SSF56349">
    <property type="entry name" value="DNA breaking-rejoining enzymes"/>
    <property type="match status" value="1"/>
</dbReference>
<accession>A0A842G8Y7</accession>
<dbReference type="InterPro" id="IPR004107">
    <property type="entry name" value="Integrase_SAM-like_N"/>
</dbReference>
<dbReference type="PROSITE" id="PS51898">
    <property type="entry name" value="TYR_RECOMBINASE"/>
    <property type="match status" value="1"/>
</dbReference>
<dbReference type="InterPro" id="IPR011010">
    <property type="entry name" value="DNA_brk_join_enz"/>
</dbReference>
<evidence type="ECO:0000313" key="8">
    <source>
        <dbReference type="EMBL" id="MBC2286001.1"/>
    </source>
</evidence>
<keyword evidence="4" id="KW-0233">DNA recombination</keyword>
<dbReference type="RefSeq" id="WP_185655497.1">
    <property type="nucleotide sequence ID" value="NZ_JAARZS010000084.1"/>
</dbReference>
<dbReference type="Pfam" id="PF14659">
    <property type="entry name" value="Phage_int_SAM_3"/>
    <property type="match status" value="1"/>
</dbReference>
<feature type="non-terminal residue" evidence="8">
    <location>
        <position position="389"/>
    </location>
</feature>
<dbReference type="InterPro" id="IPR050808">
    <property type="entry name" value="Phage_Integrase"/>
</dbReference>
<dbReference type="InterPro" id="IPR044068">
    <property type="entry name" value="CB"/>
</dbReference>
<dbReference type="Gene3D" id="1.10.150.130">
    <property type="match status" value="1"/>
</dbReference>
<dbReference type="PANTHER" id="PTHR30629">
    <property type="entry name" value="PROPHAGE INTEGRASE"/>
    <property type="match status" value="1"/>
</dbReference>
<evidence type="ECO:0000259" key="6">
    <source>
        <dbReference type="PROSITE" id="PS51898"/>
    </source>
</evidence>
<dbReference type="Pfam" id="PF00589">
    <property type="entry name" value="Phage_integrase"/>
    <property type="match status" value="1"/>
</dbReference>
<feature type="domain" description="Tyr recombinase" evidence="6">
    <location>
        <begin position="183"/>
        <end position="385"/>
    </location>
</feature>
<reference evidence="8 9" key="1">
    <citation type="submission" date="2020-03" db="EMBL/GenBank/DDBJ databases">
        <title>Soil Listeria distribution.</title>
        <authorList>
            <person name="Liao J."/>
            <person name="Wiedmann M."/>
        </authorList>
    </citation>
    <scope>NUCLEOTIDE SEQUENCE [LARGE SCALE GENOMIC DNA]</scope>
    <source>
        <strain evidence="8 9">FSL L7-0054</strain>
    </source>
</reference>
<evidence type="ECO:0000256" key="3">
    <source>
        <dbReference type="ARBA" id="ARBA00023125"/>
    </source>
</evidence>
<dbReference type="AlphaFoldDB" id="A0A842G8Y7"/>
<evidence type="ECO:0000256" key="2">
    <source>
        <dbReference type="ARBA" id="ARBA00022908"/>
    </source>
</evidence>
<organism evidence="8 9">
    <name type="scientific">Listeria booriae</name>
    <dbReference type="NCBI Taxonomy" id="1552123"/>
    <lineage>
        <taxon>Bacteria</taxon>
        <taxon>Bacillati</taxon>
        <taxon>Bacillota</taxon>
        <taxon>Bacilli</taxon>
        <taxon>Bacillales</taxon>
        <taxon>Listeriaceae</taxon>
        <taxon>Listeria</taxon>
    </lineage>
</organism>
<dbReference type="InterPro" id="IPR002104">
    <property type="entry name" value="Integrase_catalytic"/>
</dbReference>
<keyword evidence="2" id="KW-0229">DNA integration</keyword>
<evidence type="ECO:0000313" key="9">
    <source>
        <dbReference type="Proteomes" id="UP000585696"/>
    </source>
</evidence>
<dbReference type="PANTHER" id="PTHR30629:SF2">
    <property type="entry name" value="PROPHAGE INTEGRASE INTS-RELATED"/>
    <property type="match status" value="1"/>
</dbReference>
<keyword evidence="3 5" id="KW-0238">DNA-binding</keyword>